<keyword evidence="2" id="KW-1185">Reference proteome</keyword>
<accession>A0A1C7IB76</accession>
<gene>
    <name evidence="1" type="ORF">A4V09_08280</name>
</gene>
<dbReference type="OrthoDB" id="1971968at2"/>
<name>A0A1C7IB76_9FIRM</name>
<reference evidence="1" key="1">
    <citation type="submission" date="2017-04" db="EMBL/GenBank/DDBJ databases">
        <title>Complete Genome Sequences of Twelve Strains of a Stable Defined Moderately Diverse Mouse Microbiota 2 (sDMDMm2).</title>
        <authorList>
            <person name="Uchimura Y."/>
            <person name="Wyss M."/>
            <person name="Brugiroux S."/>
            <person name="Limenitakis J.P."/>
            <person name="Stecher B."/>
            <person name="McCoy K.D."/>
            <person name="Macpherson A.J."/>
        </authorList>
    </citation>
    <scope>NUCLEOTIDE SEQUENCE</scope>
    <source>
        <strain evidence="1">YL58</strain>
    </source>
</reference>
<proteinExistence type="predicted"/>
<dbReference type="STRING" id="1796616.A4V09_08280"/>
<dbReference type="Proteomes" id="UP000092574">
    <property type="component" value="Chromosome"/>
</dbReference>
<evidence type="ECO:0000313" key="2">
    <source>
        <dbReference type="Proteomes" id="UP000092574"/>
    </source>
</evidence>
<dbReference type="EMBL" id="CP015405">
    <property type="protein sequence ID" value="ANU75769.1"/>
    <property type="molecule type" value="Genomic_DNA"/>
</dbReference>
<dbReference type="AlphaFoldDB" id="A0A1C7IB76"/>
<evidence type="ECO:0000313" key="1">
    <source>
        <dbReference type="EMBL" id="ANU75769.1"/>
    </source>
</evidence>
<protein>
    <submittedName>
        <fullName evidence="1">Uncharacterized protein</fullName>
    </submittedName>
</protein>
<sequence length="179" mass="21017">MRSIRGKYRISYGLQYDAWELAVQLPEPEMYESEEESRRKSEEQTVSALLTADAIFLFYGKMVQKLLPEQREFYQFSFLKEKAYDRLGPPLSPEDIDKLIEKDMLEEVIFSSQYILTEDDYVEFLGDLSDAYREIGKTKKPGYCLPEKLAKREGREICGYLFGSLWYKVELVKEAGYGY</sequence>
<dbReference type="RefSeq" id="WP_065541952.1">
    <property type="nucleotide sequence ID" value="NZ_CP015405.2"/>
</dbReference>
<dbReference type="KEGG" id="byl:A4V09_08280"/>
<organism evidence="1 2">
    <name type="scientific">Blautia pseudococcoides</name>
    <dbReference type="NCBI Taxonomy" id="1796616"/>
    <lineage>
        <taxon>Bacteria</taxon>
        <taxon>Bacillati</taxon>
        <taxon>Bacillota</taxon>
        <taxon>Clostridia</taxon>
        <taxon>Lachnospirales</taxon>
        <taxon>Lachnospiraceae</taxon>
        <taxon>Blautia</taxon>
    </lineage>
</organism>